<dbReference type="PANTHER" id="PTHR10166">
    <property type="entry name" value="VOLTAGE-DEPENDENT CALCIUM CHANNEL SUBUNIT ALPHA-2/DELTA-RELATED"/>
    <property type="match status" value="1"/>
</dbReference>
<evidence type="ECO:0000256" key="6">
    <source>
        <dbReference type="ARBA" id="ARBA00022729"/>
    </source>
</evidence>
<dbReference type="PANTHER" id="PTHR10166:SF31">
    <property type="entry name" value="CA[2+] CHANNEL MUSCLE-SPECIFIC ALPHA2_DELTA SUBUNIT, ISOFORM A"/>
    <property type="match status" value="1"/>
</dbReference>
<reference evidence="18" key="1">
    <citation type="submission" date="2025-08" db="UniProtKB">
        <authorList>
            <consortium name="RefSeq"/>
        </authorList>
    </citation>
    <scope>IDENTIFICATION</scope>
    <source>
        <tissue evidence="18">Whole organism</tissue>
    </source>
</reference>
<proteinExistence type="predicted"/>
<keyword evidence="17" id="KW-1185">Reference proteome</keyword>
<evidence type="ECO:0000256" key="12">
    <source>
        <dbReference type="ARBA" id="ARBA00023180"/>
    </source>
</evidence>
<evidence type="ECO:0000259" key="16">
    <source>
        <dbReference type="PROSITE" id="PS50234"/>
    </source>
</evidence>
<dbReference type="OrthoDB" id="10054666at2759"/>
<dbReference type="SUPFAM" id="SSF53300">
    <property type="entry name" value="vWA-like"/>
    <property type="match status" value="1"/>
</dbReference>
<dbReference type="InterPro" id="IPR036465">
    <property type="entry name" value="vWFA_dom_sf"/>
</dbReference>
<feature type="compositionally biased region" description="Basic and acidic residues" evidence="14">
    <location>
        <begin position="135"/>
        <end position="147"/>
    </location>
</feature>
<dbReference type="Pfam" id="PF08399">
    <property type="entry name" value="VWA_N"/>
    <property type="match status" value="1"/>
</dbReference>
<keyword evidence="2" id="KW-0813">Transport</keyword>
<keyword evidence="5" id="KW-0812">Transmembrane</keyword>
<evidence type="ECO:0000256" key="8">
    <source>
        <dbReference type="ARBA" id="ARBA00022882"/>
    </source>
</evidence>
<keyword evidence="12" id="KW-0325">Glycoprotein</keyword>
<evidence type="ECO:0000256" key="2">
    <source>
        <dbReference type="ARBA" id="ARBA00022448"/>
    </source>
</evidence>
<dbReference type="Pfam" id="PF13519">
    <property type="entry name" value="VWA_2"/>
    <property type="match status" value="1"/>
</dbReference>
<dbReference type="Proteomes" id="UP000504606">
    <property type="component" value="Unplaced"/>
</dbReference>
<dbReference type="KEGG" id="foc:127749190"/>
<evidence type="ECO:0000256" key="11">
    <source>
        <dbReference type="ARBA" id="ARBA00023136"/>
    </source>
</evidence>
<comment type="subcellular location">
    <subcellularLocation>
        <location evidence="1">Membrane</location>
        <topology evidence="1">Single-pass type I membrane protein</topology>
    </subcellularLocation>
</comment>
<evidence type="ECO:0000313" key="18">
    <source>
        <dbReference type="RefSeq" id="XP_052122326.1"/>
    </source>
</evidence>
<protein>
    <submittedName>
        <fullName evidence="18">Voltage-dependent calcium channel subunit alpha-2/delta-4-like</fullName>
    </submittedName>
</protein>
<accession>A0A9C6WV33</accession>
<keyword evidence="10" id="KW-0406">Ion transport</keyword>
<name>A0A9C6WV33_FRAOC</name>
<feature type="region of interest" description="Disordered" evidence="14">
    <location>
        <begin position="127"/>
        <end position="147"/>
    </location>
</feature>
<feature type="signal peptide" evidence="15">
    <location>
        <begin position="1"/>
        <end position="19"/>
    </location>
</feature>
<evidence type="ECO:0000256" key="5">
    <source>
        <dbReference type="ARBA" id="ARBA00022692"/>
    </source>
</evidence>
<keyword evidence="9" id="KW-1133">Transmembrane helix</keyword>
<evidence type="ECO:0000256" key="15">
    <source>
        <dbReference type="SAM" id="SignalP"/>
    </source>
</evidence>
<dbReference type="InterPro" id="IPR051173">
    <property type="entry name" value="Ca_channel_alpha-2/delta"/>
</dbReference>
<dbReference type="InterPro" id="IPR002035">
    <property type="entry name" value="VWF_A"/>
</dbReference>
<dbReference type="InterPro" id="IPR013608">
    <property type="entry name" value="VWA_N"/>
</dbReference>
<dbReference type="GO" id="GO:0005891">
    <property type="term" value="C:voltage-gated calcium channel complex"/>
    <property type="evidence" value="ECO:0007669"/>
    <property type="project" value="TreeGrafter"/>
</dbReference>
<dbReference type="FunFam" id="3.40.50.410:FF:000007">
    <property type="entry name" value="Calcium voltage-gated channel auxiliary subunit alpha2delta 3"/>
    <property type="match status" value="1"/>
</dbReference>
<evidence type="ECO:0000256" key="13">
    <source>
        <dbReference type="ARBA" id="ARBA00023303"/>
    </source>
</evidence>
<keyword evidence="4" id="KW-0107">Calcium channel</keyword>
<keyword evidence="7" id="KW-0106">Calcium</keyword>
<feature type="domain" description="VWFA" evidence="16">
    <location>
        <begin position="382"/>
        <end position="578"/>
    </location>
</feature>
<keyword evidence="6 15" id="KW-0732">Signal</keyword>
<organism evidence="17 18">
    <name type="scientific">Frankliniella occidentalis</name>
    <name type="common">Western flower thrips</name>
    <name type="synonym">Euthrips occidentalis</name>
    <dbReference type="NCBI Taxonomy" id="133901"/>
    <lineage>
        <taxon>Eukaryota</taxon>
        <taxon>Metazoa</taxon>
        <taxon>Ecdysozoa</taxon>
        <taxon>Arthropoda</taxon>
        <taxon>Hexapoda</taxon>
        <taxon>Insecta</taxon>
        <taxon>Pterygota</taxon>
        <taxon>Neoptera</taxon>
        <taxon>Paraneoptera</taxon>
        <taxon>Thysanoptera</taxon>
        <taxon>Terebrantia</taxon>
        <taxon>Thripoidea</taxon>
        <taxon>Thripidae</taxon>
        <taxon>Frankliniella</taxon>
    </lineage>
</organism>
<dbReference type="Gene3D" id="3.40.50.410">
    <property type="entry name" value="von Willebrand factor, type A domain"/>
    <property type="match status" value="1"/>
</dbReference>
<dbReference type="SMART" id="SM00327">
    <property type="entry name" value="VWA"/>
    <property type="match status" value="1"/>
</dbReference>
<dbReference type="AlphaFoldDB" id="A0A9C6WV33"/>
<evidence type="ECO:0000256" key="7">
    <source>
        <dbReference type="ARBA" id="ARBA00022837"/>
    </source>
</evidence>
<dbReference type="PROSITE" id="PS50234">
    <property type="entry name" value="VWFA"/>
    <property type="match status" value="1"/>
</dbReference>
<keyword evidence="13" id="KW-0407">Ion channel</keyword>
<sequence length="682" mass="77103">MSPLALLLVLGLLARPAQPQDDEQVTKWARELGDELWELGRQIAKPDEIKREYSRLNARTLIKTGDAMLNDIVGNMERMLQQKMDAVQCLMERAEESAHSFEYDDSRYWLYHSAKASPVFLNGVPLKKEEEEEPTEKPPTEAETKRKELEELLDTSEDDEGIWRFGWGNYTKPEYLDLWLTEQYPLFNGIPINMTHSSVHVPDNVFDHGPLVQGGLQWSEDLNEVFKNNYAADPSLKWQYFGHSTGFMRIFPAILWHSAQMKDEQFGEDEREDESYDAEVKGAPVGAAVLADDSQVVKRQVGAPAPAAPAAATDAPAATTVPPAAAPAAPAGAPVGPAVAPTGVAPPIQFTAEDDEEEVQVPDLYDCRKREWYLEAATCTKDVVILVDNTGSMWGVRKAIAHLTARQLLETFGSNDFISVVHYNDTAKSVIECFEGTLVQGTPEYKEAFSQALDTLKPEGHANLTEALMYAMNVLEDFRSDQNCPDSHCNQAIMLLTDSIAFNMTDFLLRYNRGENDTVPVRIFTYLLGKEVAKVQEIMEIACLNRGYYAHIHSMNEVREHVLNYIPVVARPLVLQEVDHPIRWTPLFADTADPKMDAWLRRVMYHGEQVDRLEAHKKNSRLYFSERKEDNKYIKDALQGDDQHPSAEFRYKEYRMMTAVSVPAFDRKLFESSNQVSVGEQD</sequence>
<dbReference type="GO" id="GO:0005245">
    <property type="term" value="F:voltage-gated calcium channel activity"/>
    <property type="evidence" value="ECO:0007669"/>
    <property type="project" value="TreeGrafter"/>
</dbReference>
<gene>
    <name evidence="18" type="primary">LOC127749190</name>
</gene>
<evidence type="ECO:0000256" key="3">
    <source>
        <dbReference type="ARBA" id="ARBA00022568"/>
    </source>
</evidence>
<evidence type="ECO:0000256" key="14">
    <source>
        <dbReference type="SAM" id="MobiDB-lite"/>
    </source>
</evidence>
<keyword evidence="8" id="KW-0851">Voltage-gated channel</keyword>
<feature type="chain" id="PRO_5038476780" evidence="15">
    <location>
        <begin position="20"/>
        <end position="682"/>
    </location>
</feature>
<keyword evidence="3" id="KW-0109">Calcium transport</keyword>
<dbReference type="GeneID" id="127749190"/>
<evidence type="ECO:0000313" key="17">
    <source>
        <dbReference type="Proteomes" id="UP000504606"/>
    </source>
</evidence>
<evidence type="ECO:0000256" key="4">
    <source>
        <dbReference type="ARBA" id="ARBA00022673"/>
    </source>
</evidence>
<keyword evidence="11" id="KW-0472">Membrane</keyword>
<evidence type="ECO:0000256" key="1">
    <source>
        <dbReference type="ARBA" id="ARBA00004479"/>
    </source>
</evidence>
<evidence type="ECO:0000256" key="10">
    <source>
        <dbReference type="ARBA" id="ARBA00023065"/>
    </source>
</evidence>
<dbReference type="RefSeq" id="XP_052122326.1">
    <property type="nucleotide sequence ID" value="XM_052266366.1"/>
</dbReference>
<evidence type="ECO:0000256" key="9">
    <source>
        <dbReference type="ARBA" id="ARBA00022989"/>
    </source>
</evidence>